<dbReference type="Proteomes" id="UP001056778">
    <property type="component" value="Chromosome 9"/>
</dbReference>
<name>A0ACB9SID6_HOLOL</name>
<organism evidence="1 2">
    <name type="scientific">Holotrichia oblita</name>
    <name type="common">Chafer beetle</name>
    <dbReference type="NCBI Taxonomy" id="644536"/>
    <lineage>
        <taxon>Eukaryota</taxon>
        <taxon>Metazoa</taxon>
        <taxon>Ecdysozoa</taxon>
        <taxon>Arthropoda</taxon>
        <taxon>Hexapoda</taxon>
        <taxon>Insecta</taxon>
        <taxon>Pterygota</taxon>
        <taxon>Neoptera</taxon>
        <taxon>Endopterygota</taxon>
        <taxon>Coleoptera</taxon>
        <taxon>Polyphaga</taxon>
        <taxon>Scarabaeiformia</taxon>
        <taxon>Scarabaeidae</taxon>
        <taxon>Melolonthinae</taxon>
        <taxon>Holotrichia</taxon>
    </lineage>
</organism>
<reference evidence="1" key="1">
    <citation type="submission" date="2022-04" db="EMBL/GenBank/DDBJ databases">
        <title>Chromosome-scale genome assembly of Holotrichia oblita Faldermann.</title>
        <authorList>
            <person name="Rongchong L."/>
        </authorList>
    </citation>
    <scope>NUCLEOTIDE SEQUENCE</scope>
    <source>
        <strain evidence="1">81SQS9</strain>
    </source>
</reference>
<evidence type="ECO:0000313" key="1">
    <source>
        <dbReference type="EMBL" id="KAI4454883.1"/>
    </source>
</evidence>
<proteinExistence type="predicted"/>
<keyword evidence="2" id="KW-1185">Reference proteome</keyword>
<dbReference type="EMBL" id="CM043023">
    <property type="protein sequence ID" value="KAI4454883.1"/>
    <property type="molecule type" value="Genomic_DNA"/>
</dbReference>
<evidence type="ECO:0000313" key="2">
    <source>
        <dbReference type="Proteomes" id="UP001056778"/>
    </source>
</evidence>
<gene>
    <name evidence="1" type="ORF">MML48_9g00002190</name>
</gene>
<protein>
    <submittedName>
        <fullName evidence="1">Glucose-methanol-choline gmc oxidoreductase</fullName>
    </submittedName>
</protein>
<sequence>MSAYAQQSDLDWKYKTQPQGTFCLAMENGRCNWPRGKVVGGSSAINYMLYLRGNRRDYDDWEAMGNTGWGYDNVLHYFKKSEDNTNSDLLKTGYHNSGGYLTVGEAKYHTPLTGAFLLGGLEMGYQNRDVNGEFQTGFMVAQGTTRNGARCSTAKAFLRPIRHRKNLHIALKAHVTKVLIDKDKVAYGVEFERDGRIYHINAKKEVIVSAGSINSPQLLMLSGIGPENHLREHGIPVIQDLKVGENLQDHVALGGLTFVIDQPISFRLERVLGIKTVMDYVQVGAGPLTSLGGVEGIAYVNTKYANASDDYPDIEFHFVSGSTNSDPNQFSKAHGITWDFYNETFGPIANKDTFAVYPMLLRPQSRGVVKLQSNNPYDYPLIYANYFDKEKDMKVLIEGAKIAVAWGYTKPFQELGSRFHGFPRCEPYGIHTDAYYECMNRHYSLTIYHPVGTCKMGPSSDPDAVVDPELRVYGITGLRVIDASIMPKIVSGNTNAPSIMIGEKGADIVKDFWMKFENGQE</sequence>
<accession>A0ACB9SID6</accession>
<comment type="caution">
    <text evidence="1">The sequence shown here is derived from an EMBL/GenBank/DDBJ whole genome shotgun (WGS) entry which is preliminary data.</text>
</comment>